<evidence type="ECO:0000256" key="6">
    <source>
        <dbReference type="ARBA" id="ARBA00022723"/>
    </source>
</evidence>
<evidence type="ECO:0000256" key="5">
    <source>
        <dbReference type="ARBA" id="ARBA00012026"/>
    </source>
</evidence>
<evidence type="ECO:0000313" key="12">
    <source>
        <dbReference type="EMBL" id="MBC5770971.1"/>
    </source>
</evidence>
<gene>
    <name evidence="12" type="ORF">H8Z83_11685</name>
</gene>
<dbReference type="PANTHER" id="PTHR31637:SF0">
    <property type="entry name" value="2,3-BISPHOSPHOGLYCERATE-INDEPENDENT PHOSPHOGLYCERATE MUTASE"/>
    <property type="match status" value="1"/>
</dbReference>
<evidence type="ECO:0000313" key="13">
    <source>
        <dbReference type="Proteomes" id="UP000620327"/>
    </source>
</evidence>
<dbReference type="GO" id="GO:0005829">
    <property type="term" value="C:cytosol"/>
    <property type="evidence" value="ECO:0007669"/>
    <property type="project" value="TreeGrafter"/>
</dbReference>
<dbReference type="PANTHER" id="PTHR31637">
    <property type="entry name" value="2,3-BISPHOSPHOGLYCERATE-INDEPENDENT PHOSPHOGLYCERATE MUTASE"/>
    <property type="match status" value="1"/>
</dbReference>
<keyword evidence="6" id="KW-0479">Metal-binding</keyword>
<dbReference type="InterPro" id="IPR006124">
    <property type="entry name" value="Metalloenzyme"/>
</dbReference>
<sequence>MSESKRGGAQLARAVEKAYQAGQDDYHLEPMVLVENGKPVGKIGDGDAAVFCCRRGEREIELTELFTDPDFNKVQRNQLKDLDFVIMTMYHDKFKDLPIAFAPSHVVKPLAQVLSEAGKNQFHCAESEKYAHVTFFFNGGENAPFPGEDDVCVPSPKGIDFDQQPELSLPAVADQVMGALGKYDFVVTNFANGDVIGHTLNTAAKLEACKHVSHYLDVVVHDALAKGYVVAVTADHGNIEKLYTAAGKPDGAHTTNLVPFILMDPAHSGPIALRDGCLGDVAPTVLNVMGIPQPAEMTGKSLAEGHDFGKDRKMLLIICDGWGLGSGDDGDAIHLADTPYWDSLLAEQSWSKLHASGEHVGLGSGKAGNSEAGHSNLGAGRCVMQDDVRLDAAVKDGSFKKNPIFLQAIEHAKKNGTALHLLAYLTYKSSHGCIDYPLAICEMARDAGLDQVFFHIIFDGRSTEPGSAPKLLAELDEKLDAIGVGRIVDGVGRGVALDRDKNYDKVKRAYDAMVDGAGTRYE</sequence>
<dbReference type="EC" id="5.4.2.12" evidence="5"/>
<comment type="similarity">
    <text evidence="4">Belongs to the BPG-independent phosphoglycerate mutase family.</text>
</comment>
<keyword evidence="7" id="KW-0324">Glycolysis</keyword>
<evidence type="ECO:0000256" key="9">
    <source>
        <dbReference type="ARBA" id="ARBA00023235"/>
    </source>
</evidence>
<evidence type="ECO:0000256" key="7">
    <source>
        <dbReference type="ARBA" id="ARBA00023152"/>
    </source>
</evidence>
<dbReference type="InterPro" id="IPR011258">
    <property type="entry name" value="BPG-indep_PGM_N"/>
</dbReference>
<dbReference type="InterPro" id="IPR017850">
    <property type="entry name" value="Alkaline_phosphatase_core_sf"/>
</dbReference>
<dbReference type="Gene3D" id="3.40.720.10">
    <property type="entry name" value="Alkaline Phosphatase, subunit A"/>
    <property type="match status" value="2"/>
</dbReference>
<name>A0A923MJ84_9FIRM</name>
<evidence type="ECO:0000256" key="8">
    <source>
        <dbReference type="ARBA" id="ARBA00023211"/>
    </source>
</evidence>
<evidence type="ECO:0000256" key="1">
    <source>
        <dbReference type="ARBA" id="ARBA00000370"/>
    </source>
</evidence>
<comment type="pathway">
    <text evidence="3">Carbohydrate degradation; glycolysis; pyruvate from D-glyceraldehyde 3-phosphate: step 3/5.</text>
</comment>
<dbReference type="GO" id="GO:0006096">
    <property type="term" value="P:glycolytic process"/>
    <property type="evidence" value="ECO:0007669"/>
    <property type="project" value="UniProtKB-KW"/>
</dbReference>
<dbReference type="SUPFAM" id="SSF53649">
    <property type="entry name" value="Alkaline phosphatase-like"/>
    <property type="match status" value="2"/>
</dbReference>
<dbReference type="EMBL" id="JACOQI010000011">
    <property type="protein sequence ID" value="MBC5770971.1"/>
    <property type="molecule type" value="Genomic_DNA"/>
</dbReference>
<keyword evidence="13" id="KW-1185">Reference proteome</keyword>
<dbReference type="GO" id="GO:0004619">
    <property type="term" value="F:phosphoglycerate mutase activity"/>
    <property type="evidence" value="ECO:0007669"/>
    <property type="project" value="UniProtKB-EC"/>
</dbReference>
<dbReference type="InterPro" id="IPR005995">
    <property type="entry name" value="Pgm_bpd_ind"/>
</dbReference>
<dbReference type="Pfam" id="PF06415">
    <property type="entry name" value="iPGM_N"/>
    <property type="match status" value="2"/>
</dbReference>
<dbReference type="GO" id="GO:0006007">
    <property type="term" value="P:glucose catabolic process"/>
    <property type="evidence" value="ECO:0007669"/>
    <property type="project" value="InterPro"/>
</dbReference>
<comment type="caution">
    <text evidence="12">The sequence shown here is derived from an EMBL/GenBank/DDBJ whole genome shotgun (WGS) entry which is preliminary data.</text>
</comment>
<dbReference type="SUPFAM" id="SSF64158">
    <property type="entry name" value="2,3-Bisphosphoglycerate-independent phosphoglycerate mutase, substrate-binding domain"/>
    <property type="match status" value="2"/>
</dbReference>
<dbReference type="GO" id="GO:0030145">
    <property type="term" value="F:manganese ion binding"/>
    <property type="evidence" value="ECO:0007669"/>
    <property type="project" value="InterPro"/>
</dbReference>
<keyword evidence="9" id="KW-0413">Isomerase</keyword>
<comment type="cofactor">
    <cofactor evidence="2">
        <name>Mn(2+)</name>
        <dbReference type="ChEBI" id="CHEBI:29035"/>
    </cofactor>
</comment>
<accession>A0A923MJ84</accession>
<dbReference type="AlphaFoldDB" id="A0A923MJ84"/>
<organism evidence="12 13">
    <name type="scientific">Dysosmobacter segnis</name>
    <dbReference type="NCBI Taxonomy" id="2763042"/>
    <lineage>
        <taxon>Bacteria</taxon>
        <taxon>Bacillati</taxon>
        <taxon>Bacillota</taxon>
        <taxon>Clostridia</taxon>
        <taxon>Eubacteriales</taxon>
        <taxon>Oscillospiraceae</taxon>
        <taxon>Dysosmobacter</taxon>
    </lineage>
</organism>
<protein>
    <recommendedName>
        <fullName evidence="5">phosphoglycerate mutase (2,3-diphosphoglycerate-independent)</fullName>
        <ecNumber evidence="5">5.4.2.12</ecNumber>
    </recommendedName>
</protein>
<dbReference type="RefSeq" id="WP_187015200.1">
    <property type="nucleotide sequence ID" value="NZ_JACOQI010000011.1"/>
</dbReference>
<feature type="domain" description="Metalloenzyme" evidence="10">
    <location>
        <begin position="103"/>
        <end position="292"/>
    </location>
</feature>
<feature type="domain" description="BPG-independent PGAM N-terminal" evidence="11">
    <location>
        <begin position="391"/>
        <end position="519"/>
    </location>
</feature>
<evidence type="ECO:0000259" key="10">
    <source>
        <dbReference type="Pfam" id="PF01676"/>
    </source>
</evidence>
<evidence type="ECO:0000256" key="2">
    <source>
        <dbReference type="ARBA" id="ARBA00001936"/>
    </source>
</evidence>
<dbReference type="Proteomes" id="UP000620327">
    <property type="component" value="Unassembled WGS sequence"/>
</dbReference>
<evidence type="ECO:0000256" key="4">
    <source>
        <dbReference type="ARBA" id="ARBA00008819"/>
    </source>
</evidence>
<dbReference type="InterPro" id="IPR036646">
    <property type="entry name" value="PGAM_B_sf"/>
</dbReference>
<keyword evidence="8" id="KW-0464">Manganese</keyword>
<proteinExistence type="inferred from homology"/>
<feature type="domain" description="BPG-independent PGAM N-terminal" evidence="11">
    <location>
        <begin position="10"/>
        <end position="91"/>
    </location>
</feature>
<comment type="catalytic activity">
    <reaction evidence="1">
        <text>(2R)-2-phosphoglycerate = (2R)-3-phosphoglycerate</text>
        <dbReference type="Rhea" id="RHEA:15901"/>
        <dbReference type="ChEBI" id="CHEBI:58272"/>
        <dbReference type="ChEBI" id="CHEBI:58289"/>
        <dbReference type="EC" id="5.4.2.12"/>
    </reaction>
</comment>
<dbReference type="Gene3D" id="3.40.1450.10">
    <property type="entry name" value="BPG-independent phosphoglycerate mutase, domain B"/>
    <property type="match status" value="2"/>
</dbReference>
<reference evidence="12" key="1">
    <citation type="submission" date="2020-08" db="EMBL/GenBank/DDBJ databases">
        <title>Genome public.</title>
        <authorList>
            <person name="Liu C."/>
            <person name="Sun Q."/>
        </authorList>
    </citation>
    <scope>NUCLEOTIDE SEQUENCE</scope>
    <source>
        <strain evidence="12">BX15</strain>
    </source>
</reference>
<evidence type="ECO:0000256" key="3">
    <source>
        <dbReference type="ARBA" id="ARBA00004798"/>
    </source>
</evidence>
<evidence type="ECO:0000259" key="11">
    <source>
        <dbReference type="Pfam" id="PF06415"/>
    </source>
</evidence>
<dbReference type="Pfam" id="PF01676">
    <property type="entry name" value="Metalloenzyme"/>
    <property type="match status" value="1"/>
</dbReference>